<dbReference type="RefSeq" id="WP_004695893.1">
    <property type="nucleotide sequence ID" value="NZ_BBTB01000032.1"/>
</dbReference>
<evidence type="ECO:0000313" key="1">
    <source>
        <dbReference type="EMBL" id="QPS04829.1"/>
    </source>
</evidence>
<reference evidence="1 4" key="2">
    <citation type="submission" date="2020-12" db="EMBL/GenBank/DDBJ databases">
        <title>FDA dAtabase for Regulatory Grade micrObial Sequences (FDA-ARGOS): Supporting development and validation of Infectious Disease Dx tests.</title>
        <authorList>
            <person name="Sproer C."/>
            <person name="Gronow S."/>
            <person name="Severitt S."/>
            <person name="Schroder I."/>
            <person name="Tallon L."/>
            <person name="Sadzewicz L."/>
            <person name="Zhao X."/>
            <person name="Boylan J."/>
            <person name="Ott S."/>
            <person name="Bowen H."/>
            <person name="Vavikolanu K."/>
            <person name="Mehta A."/>
            <person name="Aluvathingal J."/>
            <person name="Nadendla S."/>
            <person name="Lowell S."/>
            <person name="Myers T."/>
            <person name="Yan Y."/>
            <person name="Sichtig H."/>
        </authorList>
    </citation>
    <scope>NUCLEOTIDE SEQUENCE [LARGE SCALE GENOMIC DNA]</scope>
    <source>
        <strain evidence="1 4">FDAARGOS_910</strain>
    </source>
</reference>
<sequence length="142" mass="16722">MKQAEDIQTIDMFGFADIQEPENPMDRVPWYARSYVKGPEFYLKTEAEQLEIIERIKARILAAMTDEWVFIDFDYYEGYRFLCPFLYMELQREGKLQCRRYYWGRCDIDYMPDGCDVLSGEHDPLGSDSGYTNQYRLAGGAA</sequence>
<gene>
    <name evidence="1" type="ORF">I6G67_05040</name>
    <name evidence="2" type="ORF">NCTC10308_01750</name>
</gene>
<organism evidence="2 3">
    <name type="scientific">Acinetobacter johnsonii</name>
    <dbReference type="NCBI Taxonomy" id="40214"/>
    <lineage>
        <taxon>Bacteria</taxon>
        <taxon>Pseudomonadati</taxon>
        <taxon>Pseudomonadota</taxon>
        <taxon>Gammaproteobacteria</taxon>
        <taxon>Moraxellales</taxon>
        <taxon>Moraxellaceae</taxon>
        <taxon>Acinetobacter</taxon>
    </lineage>
</organism>
<dbReference type="EMBL" id="UFRV01000006">
    <property type="protein sequence ID" value="SUT95483.1"/>
    <property type="molecule type" value="Genomic_DNA"/>
</dbReference>
<proteinExistence type="predicted"/>
<dbReference type="AlphaFoldDB" id="A0A380U2U4"/>
<evidence type="ECO:0000313" key="4">
    <source>
        <dbReference type="Proteomes" id="UP000595107"/>
    </source>
</evidence>
<accession>A0A380U2U4</accession>
<reference evidence="2 3" key="1">
    <citation type="submission" date="2018-06" db="EMBL/GenBank/DDBJ databases">
        <authorList>
            <consortium name="Pathogen Informatics"/>
            <person name="Doyle S."/>
        </authorList>
    </citation>
    <scope>NUCLEOTIDE SEQUENCE [LARGE SCALE GENOMIC DNA]</scope>
    <source>
        <strain evidence="2 3">NCTC10308</strain>
    </source>
</reference>
<evidence type="ECO:0000313" key="3">
    <source>
        <dbReference type="Proteomes" id="UP000254227"/>
    </source>
</evidence>
<dbReference type="EMBL" id="CP065666">
    <property type="protein sequence ID" value="QPS04829.1"/>
    <property type="molecule type" value="Genomic_DNA"/>
</dbReference>
<dbReference type="Proteomes" id="UP000254227">
    <property type="component" value="Unassembled WGS sequence"/>
</dbReference>
<protein>
    <submittedName>
        <fullName evidence="2">Uncharacterized protein</fullName>
    </submittedName>
</protein>
<evidence type="ECO:0000313" key="2">
    <source>
        <dbReference type="EMBL" id="SUT95483.1"/>
    </source>
</evidence>
<dbReference type="Proteomes" id="UP000595107">
    <property type="component" value="Chromosome"/>
</dbReference>
<name>A0A380U2U4_ACIJO</name>